<comment type="subcellular location">
    <subcellularLocation>
        <location evidence="2 9">Cytoplasm</location>
    </subcellularLocation>
</comment>
<dbReference type="InterPro" id="IPR035461">
    <property type="entry name" value="GmhA/DiaA"/>
</dbReference>
<evidence type="ECO:0000256" key="2">
    <source>
        <dbReference type="ARBA" id="ARBA00004496"/>
    </source>
</evidence>
<dbReference type="RefSeq" id="WP_353063315.1">
    <property type="nucleotide sequence ID" value="NZ_CP132942.1"/>
</dbReference>
<comment type="function">
    <text evidence="9">Catalyzes the isomerization of sedoheptulose 7-phosphate in D-glycero-D-manno-heptose 7-phosphate.</text>
</comment>
<evidence type="ECO:0000313" key="11">
    <source>
        <dbReference type="EMBL" id="XCB32467.1"/>
    </source>
</evidence>
<dbReference type="GO" id="GO:0097367">
    <property type="term" value="F:carbohydrate derivative binding"/>
    <property type="evidence" value="ECO:0007669"/>
    <property type="project" value="InterPro"/>
</dbReference>
<dbReference type="InterPro" id="IPR001347">
    <property type="entry name" value="SIS_dom"/>
</dbReference>
<dbReference type="InterPro" id="IPR050099">
    <property type="entry name" value="SIS_GmhA/DiaA_subfam"/>
</dbReference>
<comment type="cofactor">
    <cofactor evidence="9">
        <name>Zn(2+)</name>
        <dbReference type="ChEBI" id="CHEBI:29105"/>
    </cofactor>
    <text evidence="9">Binds 1 zinc ion per subunit.</text>
</comment>
<dbReference type="HAMAP" id="MF_00067">
    <property type="entry name" value="GmhA"/>
    <property type="match status" value="1"/>
</dbReference>
<dbReference type="CDD" id="cd05006">
    <property type="entry name" value="SIS_GmhA"/>
    <property type="match status" value="1"/>
</dbReference>
<evidence type="ECO:0000256" key="8">
    <source>
        <dbReference type="ARBA" id="ARBA00023277"/>
    </source>
</evidence>
<feature type="binding site" evidence="9">
    <location>
        <position position="66"/>
    </location>
    <ligand>
        <name>Zn(2+)</name>
        <dbReference type="ChEBI" id="CHEBI:29105"/>
    </ligand>
</feature>
<gene>
    <name evidence="9" type="primary">gmhA</name>
    <name evidence="11" type="ORF">RBB77_18790</name>
</gene>
<evidence type="ECO:0000256" key="9">
    <source>
        <dbReference type="HAMAP-Rule" id="MF_00067"/>
    </source>
</evidence>
<feature type="binding site" evidence="9">
    <location>
        <position position="70"/>
    </location>
    <ligand>
        <name>substrate</name>
    </ligand>
</feature>
<keyword evidence="5 9" id="KW-0479">Metal-binding</keyword>
<feature type="binding site" evidence="9">
    <location>
        <position position="185"/>
    </location>
    <ligand>
        <name>Zn(2+)</name>
        <dbReference type="ChEBI" id="CHEBI:29105"/>
    </ligand>
</feature>
<dbReference type="SUPFAM" id="SSF53697">
    <property type="entry name" value="SIS domain"/>
    <property type="match status" value="1"/>
</dbReference>
<dbReference type="EMBL" id="CP132942">
    <property type="protein sequence ID" value="XCB32467.1"/>
    <property type="molecule type" value="Genomic_DNA"/>
</dbReference>
<dbReference type="GO" id="GO:0008270">
    <property type="term" value="F:zinc ion binding"/>
    <property type="evidence" value="ECO:0007669"/>
    <property type="project" value="UniProtKB-UniRule"/>
</dbReference>
<evidence type="ECO:0000256" key="4">
    <source>
        <dbReference type="ARBA" id="ARBA00022490"/>
    </source>
</evidence>
<comment type="similarity">
    <text evidence="3 9">Belongs to the SIS family. GmhA subfamily.</text>
</comment>
<dbReference type="InterPro" id="IPR046348">
    <property type="entry name" value="SIS_dom_sf"/>
</dbReference>
<reference evidence="11" key="1">
    <citation type="submission" date="2023-08" db="EMBL/GenBank/DDBJ databases">
        <authorList>
            <person name="Messyasz A."/>
            <person name="Mannisto M.K."/>
            <person name="Kerkhof L.J."/>
            <person name="Haggblom M."/>
        </authorList>
    </citation>
    <scope>NUCLEOTIDE SEQUENCE</scope>
    <source>
        <strain evidence="11">X5P6</strain>
    </source>
</reference>
<dbReference type="GO" id="GO:1901135">
    <property type="term" value="P:carbohydrate derivative metabolic process"/>
    <property type="evidence" value="ECO:0007669"/>
    <property type="project" value="InterPro"/>
</dbReference>
<dbReference type="PANTHER" id="PTHR30390">
    <property type="entry name" value="SEDOHEPTULOSE 7-PHOSPHATE ISOMERASE / DNAA INITIATOR-ASSOCIATING FACTOR FOR REPLICATION INITIATION"/>
    <property type="match status" value="1"/>
</dbReference>
<protein>
    <recommendedName>
        <fullName evidence="9">Phosphoheptose isomerase</fullName>
        <ecNumber evidence="9">5.3.1.28</ecNumber>
    </recommendedName>
    <alternativeName>
        <fullName evidence="9">Sedoheptulose 7-phosphate isomerase</fullName>
    </alternativeName>
</protein>
<name>A0AAU7ZNE3_9BACT</name>
<sequence>MKQTSDFEKRVTKLIQASIEVKQKLLHDNVLVSMVAEASRIIVAALGQGNKILICGNGGSAADAQHIAAEFVGRFAFDRPALPALALSVNTSCVTAIGNDYGFDLVFSRQIEALGKKGDVVIGISTSGDSANVLRAMSTSKKLGLRRIALTGCTGGKLKYEVESCLCVPSNETPRIQECHILIGHIISELVEQTIFLEYSGIPDRDRIGPSIPIS</sequence>
<evidence type="ECO:0000256" key="7">
    <source>
        <dbReference type="ARBA" id="ARBA00023235"/>
    </source>
</evidence>
<feature type="binding site" evidence="9">
    <location>
        <begin position="99"/>
        <end position="100"/>
    </location>
    <ligand>
        <name>substrate</name>
    </ligand>
</feature>
<keyword evidence="6 9" id="KW-0862">Zinc</keyword>
<evidence type="ECO:0000256" key="6">
    <source>
        <dbReference type="ARBA" id="ARBA00022833"/>
    </source>
</evidence>
<dbReference type="Gene3D" id="3.40.50.10490">
    <property type="entry name" value="Glucose-6-phosphate isomerase like protein, domain 1"/>
    <property type="match status" value="1"/>
</dbReference>
<organism evidence="11">
    <name type="scientific">Tunturiibacter psychrotolerans</name>
    <dbReference type="NCBI Taxonomy" id="3069686"/>
    <lineage>
        <taxon>Bacteria</taxon>
        <taxon>Pseudomonadati</taxon>
        <taxon>Acidobacteriota</taxon>
        <taxon>Terriglobia</taxon>
        <taxon>Terriglobales</taxon>
        <taxon>Acidobacteriaceae</taxon>
        <taxon>Tunturiibacter</taxon>
    </lineage>
</organism>
<evidence type="ECO:0000259" key="10">
    <source>
        <dbReference type="PROSITE" id="PS51464"/>
    </source>
</evidence>
<keyword evidence="7 9" id="KW-0413">Isomerase</keyword>
<evidence type="ECO:0000256" key="5">
    <source>
        <dbReference type="ARBA" id="ARBA00022723"/>
    </source>
</evidence>
<dbReference type="PANTHER" id="PTHR30390:SF6">
    <property type="entry name" value="DNAA INITIATOR-ASSOCIATING PROTEIN DIAA"/>
    <property type="match status" value="1"/>
</dbReference>
<dbReference type="KEGG" id="tpsc:RBB77_18790"/>
<feature type="binding site" evidence="9">
    <location>
        <begin position="57"/>
        <end position="59"/>
    </location>
    <ligand>
        <name>substrate</name>
    </ligand>
</feature>
<dbReference type="InterPro" id="IPR004515">
    <property type="entry name" value="Phosphoheptose_Isoase"/>
</dbReference>
<feature type="binding site" evidence="9">
    <location>
        <position position="177"/>
    </location>
    <ligand>
        <name>substrate</name>
    </ligand>
</feature>
<accession>A0AAU7ZNE3</accession>
<feature type="binding site" evidence="9">
    <location>
        <position position="70"/>
    </location>
    <ligand>
        <name>Zn(2+)</name>
        <dbReference type="ChEBI" id="CHEBI:29105"/>
    </ligand>
</feature>
<dbReference type="EC" id="5.3.1.28" evidence="9"/>
<dbReference type="GO" id="GO:0005737">
    <property type="term" value="C:cytoplasm"/>
    <property type="evidence" value="ECO:0007669"/>
    <property type="project" value="UniProtKB-SubCell"/>
</dbReference>
<keyword evidence="4 9" id="KW-0963">Cytoplasm</keyword>
<feature type="domain" description="SIS" evidence="10">
    <location>
        <begin position="42"/>
        <end position="201"/>
    </location>
</feature>
<reference evidence="11" key="2">
    <citation type="journal article" date="2024" name="Environ. Microbiol.">
        <title>Genome analysis and description of Tunturibacter gen. nov. expands the diversity of Terriglobia in tundra soils.</title>
        <authorList>
            <person name="Messyasz A."/>
            <person name="Mannisto M.K."/>
            <person name="Kerkhof L.J."/>
            <person name="Haggblom M.M."/>
        </authorList>
    </citation>
    <scope>NUCLEOTIDE SEQUENCE</scope>
    <source>
        <strain evidence="11">X5P6</strain>
    </source>
</reference>
<feature type="binding site" evidence="9">
    <location>
        <position position="130"/>
    </location>
    <ligand>
        <name>substrate</name>
    </ligand>
</feature>
<comment type="pathway">
    <text evidence="9">Carbohydrate biosynthesis; D-glycero-D-manno-heptose 7-phosphate biosynthesis; D-glycero-alpha-D-manno-heptose 7-phosphate and D-glycero-beta-D-manno-heptose 7-phosphate from sedoheptulose 7-phosphate: step 1/1.</text>
</comment>
<comment type="miscellaneous">
    <text evidence="9">The reaction produces a racemic mixture of D-glycero-alpha-D-manno-heptose 7-phosphate and D-glycero-beta-D-manno-heptose 7-phosphate.</text>
</comment>
<feature type="binding site" evidence="9">
    <location>
        <begin position="125"/>
        <end position="127"/>
    </location>
    <ligand>
        <name>substrate</name>
    </ligand>
</feature>
<feature type="binding site" evidence="9">
    <location>
        <position position="177"/>
    </location>
    <ligand>
        <name>Zn(2+)</name>
        <dbReference type="ChEBI" id="CHEBI:29105"/>
    </ligand>
</feature>
<proteinExistence type="inferred from homology"/>
<evidence type="ECO:0000256" key="3">
    <source>
        <dbReference type="ARBA" id="ARBA00009894"/>
    </source>
</evidence>
<dbReference type="AlphaFoldDB" id="A0AAU7ZNE3"/>
<dbReference type="GO" id="GO:0005975">
    <property type="term" value="P:carbohydrate metabolic process"/>
    <property type="evidence" value="ECO:0007669"/>
    <property type="project" value="UniProtKB-UniRule"/>
</dbReference>
<dbReference type="PROSITE" id="PS51464">
    <property type="entry name" value="SIS"/>
    <property type="match status" value="1"/>
</dbReference>
<keyword evidence="8 9" id="KW-0119">Carbohydrate metabolism</keyword>
<dbReference type="GO" id="GO:0008968">
    <property type="term" value="F:D-sedoheptulose 7-phosphate isomerase activity"/>
    <property type="evidence" value="ECO:0007669"/>
    <property type="project" value="UniProtKB-UniRule"/>
</dbReference>
<dbReference type="Pfam" id="PF13580">
    <property type="entry name" value="SIS_2"/>
    <property type="match status" value="1"/>
</dbReference>
<comment type="catalytic activity">
    <reaction evidence="1 9">
        <text>2 D-sedoheptulose 7-phosphate = D-glycero-alpha-D-manno-heptose 7-phosphate + D-glycero-beta-D-manno-heptose 7-phosphate</text>
        <dbReference type="Rhea" id="RHEA:27489"/>
        <dbReference type="ChEBI" id="CHEBI:57483"/>
        <dbReference type="ChEBI" id="CHEBI:60203"/>
        <dbReference type="ChEBI" id="CHEBI:60204"/>
        <dbReference type="EC" id="5.3.1.28"/>
    </reaction>
</comment>
<evidence type="ECO:0000256" key="1">
    <source>
        <dbReference type="ARBA" id="ARBA00000348"/>
    </source>
</evidence>